<dbReference type="GeneID" id="115883740"/>
<dbReference type="RefSeq" id="XP_030758010.1">
    <property type="nucleotide sequence ID" value="XM_030902150.1"/>
</dbReference>
<dbReference type="AlphaFoldDB" id="A0A6J2Y4S9"/>
<accession>A0A6J2Y4S9</accession>
<gene>
    <name evidence="4" type="primary">LOC115883740</name>
</gene>
<dbReference type="Proteomes" id="UP000504635">
    <property type="component" value="Unplaced"/>
</dbReference>
<feature type="compositionally biased region" description="Acidic residues" evidence="1">
    <location>
        <begin position="17"/>
        <end position="32"/>
    </location>
</feature>
<evidence type="ECO:0000256" key="1">
    <source>
        <dbReference type="SAM" id="MobiDB-lite"/>
    </source>
</evidence>
<name>A0A6J2Y4S9_SITOR</name>
<dbReference type="InterPro" id="IPR029526">
    <property type="entry name" value="PGBD"/>
</dbReference>
<evidence type="ECO:0000259" key="2">
    <source>
        <dbReference type="Pfam" id="PF13843"/>
    </source>
</evidence>
<evidence type="ECO:0000313" key="3">
    <source>
        <dbReference type="Proteomes" id="UP000504635"/>
    </source>
</evidence>
<reference evidence="4" key="1">
    <citation type="submission" date="2025-08" db="UniProtKB">
        <authorList>
            <consortium name="RefSeq"/>
        </authorList>
    </citation>
    <scope>IDENTIFICATION</scope>
    <source>
        <tissue evidence="4">Gonads</tissue>
    </source>
</reference>
<dbReference type="PANTHER" id="PTHR46599:SF6">
    <property type="entry name" value="DUAL SPECIFICITY PHOSPHATASE 26"/>
    <property type="match status" value="1"/>
</dbReference>
<dbReference type="KEGG" id="soy:115883740"/>
<keyword evidence="3" id="KW-1185">Reference proteome</keyword>
<organism evidence="3 4">
    <name type="scientific">Sitophilus oryzae</name>
    <name type="common">Rice weevil</name>
    <name type="synonym">Curculio oryzae</name>
    <dbReference type="NCBI Taxonomy" id="7048"/>
    <lineage>
        <taxon>Eukaryota</taxon>
        <taxon>Metazoa</taxon>
        <taxon>Ecdysozoa</taxon>
        <taxon>Arthropoda</taxon>
        <taxon>Hexapoda</taxon>
        <taxon>Insecta</taxon>
        <taxon>Pterygota</taxon>
        <taxon>Neoptera</taxon>
        <taxon>Endopterygota</taxon>
        <taxon>Coleoptera</taxon>
        <taxon>Polyphaga</taxon>
        <taxon>Cucujiformia</taxon>
        <taxon>Curculionidae</taxon>
        <taxon>Dryophthorinae</taxon>
        <taxon>Sitophilus</taxon>
    </lineage>
</organism>
<feature type="region of interest" description="Disordered" evidence="1">
    <location>
        <begin position="1"/>
        <end position="50"/>
    </location>
</feature>
<dbReference type="Pfam" id="PF13843">
    <property type="entry name" value="DDE_Tnp_1_7"/>
    <property type="match status" value="1"/>
</dbReference>
<sequence>MDSKTEQQLLKWFDEVPSGDEAVDSNSDIDEAPSDHVEENTDSEQSDENNVSEMLNVADMSSRVPIMVGKNGMEWLKHKPHKTKLKTAQANIITKLPGVRPIAKNATTILDCWKLFFSDEVIQDIVRYTNQKLRSLQSLYKRERDCLPTDYDKINAFIGVLYMAGVLRSQHLHTYNLWSSDGTAPEFFAAVMSERRFHIILRAIRFDDSDTREERRDIDNLAPIRELFEHINQRCSACYTVGIFTTIDEMLEGFRGRCKFRQYIANKPAKYGIKIYSLADAKIFYTYNMEIYAGKQPEGPYNIPNDASSVVKRLIVPISKSGRNITMDNYFTSVPLVNELYTNHKLTVVGTLRKNKPHIPADLLSVKNRPVCSSVFAYGQGDNKCVLVSYVPHKNKNVLVLSSYHDDDSIDPEPKDAFKPEIITFYNKTKGGVDVVDRMKSEYSVTRKSNRWPFTIFCTLLNVTTINSQIIYAANTQIMLKRRQYITDLAKQLTAAHLQKRASISTLSIALRQKISNICGHKNVIPTKKQQGNAQPKPRCEYCPLRKNRFTQHSCANCSSPICKEHTASTRYLCVECHGKNAYEDSDS</sequence>
<proteinExistence type="predicted"/>
<feature type="domain" description="PiggyBac transposable element-derived protein" evidence="2">
    <location>
        <begin position="111"/>
        <end position="468"/>
    </location>
</feature>
<dbReference type="InParanoid" id="A0A6J2Y4S9"/>
<evidence type="ECO:0000313" key="4">
    <source>
        <dbReference type="RefSeq" id="XP_030758010.1"/>
    </source>
</evidence>
<protein>
    <submittedName>
        <fullName evidence="4">PiggyBac transposable element-derived protein 3-like</fullName>
    </submittedName>
</protein>
<dbReference type="OrthoDB" id="6077919at2759"/>
<dbReference type="PANTHER" id="PTHR46599">
    <property type="entry name" value="PIGGYBAC TRANSPOSABLE ELEMENT-DERIVED PROTEIN 4"/>
    <property type="match status" value="1"/>
</dbReference>